<accession>C9ZR37</accession>
<dbReference type="AlphaFoldDB" id="C9ZR37"/>
<organism evidence="1 2">
    <name type="scientific">Trypanosoma brucei gambiense (strain MHOM/CI/86/DAL972)</name>
    <dbReference type="NCBI Taxonomy" id="679716"/>
    <lineage>
        <taxon>Eukaryota</taxon>
        <taxon>Discoba</taxon>
        <taxon>Euglenozoa</taxon>
        <taxon>Kinetoplastea</taxon>
        <taxon>Metakinetoplastina</taxon>
        <taxon>Trypanosomatida</taxon>
        <taxon>Trypanosomatidae</taxon>
        <taxon>Trypanosoma</taxon>
    </lineage>
</organism>
<sequence>MCTLLHFSSTFHSDLRTATLISFSLCVAQVCCRTSLSISNFQFHCFLLFFLLFDVLKTQKDSTWQCQFLVLCIDVMEHLPTIDSRVETLRLAFGSFLRLIIYSVTYYTGRGLFLQYVLRRRGSVSQSKQSMISYVASQGLEIGVSVIICPVRYLAAVTTPRFLFDYTLTGWSEILRTLDLFSPGRFASYAVYAFSSTSEWDLDFFVWQMPSVALTLAKLWYRRRHLGTKKCCTIRVLLMLPLQILLRAYLSSFSVMIPECGEELLEAIVSAGLEAGVSAYIIRNTSPFVEENNKLRLVGTLKHHSIGSQAGEREDANKKQE</sequence>
<gene>
    <name evidence="1" type="ORF">TbgDal_VI3450</name>
</gene>
<dbReference type="GeneID" id="23862000"/>
<dbReference type="Proteomes" id="UP000002316">
    <property type="component" value="Chromosome 6"/>
</dbReference>
<evidence type="ECO:0000313" key="2">
    <source>
        <dbReference type="Proteomes" id="UP000002316"/>
    </source>
</evidence>
<reference evidence="2" key="1">
    <citation type="journal article" date="2010" name="PLoS Negl. Trop. Dis.">
        <title>The genome sequence of Trypanosoma brucei gambiense, causative agent of chronic human african trypanosomiasis.</title>
        <authorList>
            <person name="Jackson A.P."/>
            <person name="Sanders M."/>
            <person name="Berry A."/>
            <person name="McQuillan J."/>
            <person name="Aslett M.A."/>
            <person name="Quail M.A."/>
            <person name="Chukualim B."/>
            <person name="Capewell P."/>
            <person name="MacLeod A."/>
            <person name="Melville S.E."/>
            <person name="Gibson W."/>
            <person name="Barry J.D."/>
            <person name="Berriman M."/>
            <person name="Hertz-Fowler C."/>
        </authorList>
    </citation>
    <scope>NUCLEOTIDE SEQUENCE [LARGE SCALE GENOMIC DNA]</scope>
    <source>
        <strain evidence="2">MHOM/CI/86/DAL972</strain>
    </source>
</reference>
<dbReference type="KEGG" id="tbg:TbgDal_VI3450"/>
<dbReference type="OrthoDB" id="249945at2759"/>
<dbReference type="RefSeq" id="XP_011774152.1">
    <property type="nucleotide sequence ID" value="XM_011775850.1"/>
</dbReference>
<protein>
    <submittedName>
        <fullName evidence="1">Uncharacterized protein</fullName>
    </submittedName>
</protein>
<dbReference type="VEuPathDB" id="TriTrypDB:Tbg972.6.3450"/>
<evidence type="ECO:0000313" key="1">
    <source>
        <dbReference type="EMBL" id="CBH11867.1"/>
    </source>
</evidence>
<dbReference type="EMBL" id="FN554969">
    <property type="protein sequence ID" value="CBH11867.1"/>
    <property type="molecule type" value="Genomic_DNA"/>
</dbReference>
<proteinExistence type="predicted"/>
<name>C9ZR37_TRYB9</name>